<dbReference type="RefSeq" id="WP_124732469.1">
    <property type="nucleotide sequence ID" value="NZ_CBCSKC010000002.1"/>
</dbReference>
<evidence type="ECO:0000256" key="2">
    <source>
        <dbReference type="SAM" id="Phobius"/>
    </source>
</evidence>
<keyword evidence="2" id="KW-1133">Transmembrane helix</keyword>
<evidence type="ECO:0000256" key="1">
    <source>
        <dbReference type="SAM" id="MobiDB-lite"/>
    </source>
</evidence>
<dbReference type="AlphaFoldDB" id="A0A3G8LZ27"/>
<accession>A0A3G8LZ27</accession>
<evidence type="ECO:0000313" key="4">
    <source>
        <dbReference type="Proteomes" id="UP000278035"/>
    </source>
</evidence>
<dbReference type="InterPro" id="IPR021339">
    <property type="entry name" value="DUF2956"/>
</dbReference>
<sequence length="113" mass="12689">MKKTLSPETQHDALAIAKATQKPGQVKEQTKLIAAGVEKGIAEYKKREKVKARERDKARKQQQKNKNVALANDNGDVETSDTESESRLNALTWSLVGLLLLSWALFAAYLFYR</sequence>
<keyword evidence="2" id="KW-0472">Membrane</keyword>
<keyword evidence="4" id="KW-1185">Reference proteome</keyword>
<feature type="compositionally biased region" description="Basic and acidic residues" evidence="1">
    <location>
        <begin position="48"/>
        <end position="59"/>
    </location>
</feature>
<dbReference type="EMBL" id="CP034015">
    <property type="protein sequence ID" value="AZG75003.1"/>
    <property type="molecule type" value="Genomic_DNA"/>
</dbReference>
<organism evidence="3 4">
    <name type="scientific">Shewanella livingstonensis</name>
    <dbReference type="NCBI Taxonomy" id="150120"/>
    <lineage>
        <taxon>Bacteria</taxon>
        <taxon>Pseudomonadati</taxon>
        <taxon>Pseudomonadota</taxon>
        <taxon>Gammaproteobacteria</taxon>
        <taxon>Alteromonadales</taxon>
        <taxon>Shewanellaceae</taxon>
        <taxon>Shewanella</taxon>
    </lineage>
</organism>
<gene>
    <name evidence="3" type="ORF">EGC82_20930</name>
</gene>
<name>A0A3G8LZ27_9GAMM</name>
<feature type="region of interest" description="Disordered" evidence="1">
    <location>
        <begin position="48"/>
        <end position="86"/>
    </location>
</feature>
<keyword evidence="2" id="KW-0812">Transmembrane</keyword>
<evidence type="ECO:0000313" key="3">
    <source>
        <dbReference type="EMBL" id="AZG75003.1"/>
    </source>
</evidence>
<dbReference type="Proteomes" id="UP000278035">
    <property type="component" value="Chromosome"/>
</dbReference>
<dbReference type="Pfam" id="PF11169">
    <property type="entry name" value="DUF2956"/>
    <property type="match status" value="1"/>
</dbReference>
<reference evidence="4" key="1">
    <citation type="submission" date="2018-11" db="EMBL/GenBank/DDBJ databases">
        <title>Shewanella sp. M2.</title>
        <authorList>
            <person name="Hwang Y.J."/>
            <person name="Hwang C.Y."/>
        </authorList>
    </citation>
    <scope>NUCLEOTIDE SEQUENCE [LARGE SCALE GENOMIC DNA]</scope>
    <source>
        <strain evidence="4">LMG 19866</strain>
    </source>
</reference>
<dbReference type="OrthoDB" id="5600789at2"/>
<proteinExistence type="predicted"/>
<protein>
    <submittedName>
        <fullName evidence="3">DUF2956 domain-containing protein</fullName>
    </submittedName>
</protein>
<feature type="transmembrane region" description="Helical" evidence="2">
    <location>
        <begin position="90"/>
        <end position="112"/>
    </location>
</feature>
<dbReference type="KEGG" id="slj:EGC82_20930"/>